<gene>
    <name evidence="2" type="ORF">GSTUAT00003349001</name>
</gene>
<dbReference type="EMBL" id="LN890989">
    <property type="protein sequence ID" value="CUS12515.1"/>
    <property type="molecule type" value="Genomic_DNA"/>
</dbReference>
<evidence type="ECO:0000313" key="3">
    <source>
        <dbReference type="Proteomes" id="UP001412239"/>
    </source>
</evidence>
<feature type="region of interest" description="Disordered" evidence="1">
    <location>
        <begin position="1"/>
        <end position="23"/>
    </location>
</feature>
<accession>A0A292Q0N6</accession>
<evidence type="ECO:0000313" key="2">
    <source>
        <dbReference type="EMBL" id="CUS12515.1"/>
    </source>
</evidence>
<feature type="region of interest" description="Disordered" evidence="1">
    <location>
        <begin position="54"/>
        <end position="94"/>
    </location>
</feature>
<reference evidence="2" key="1">
    <citation type="submission" date="2015-10" db="EMBL/GenBank/DDBJ databases">
        <authorList>
            <person name="Regsiter A."/>
            <person name="william w."/>
        </authorList>
    </citation>
    <scope>NUCLEOTIDE SEQUENCE</scope>
    <source>
        <strain evidence="2">Montdore</strain>
    </source>
</reference>
<name>A0A292Q0N6_9PEZI</name>
<protein>
    <submittedName>
        <fullName evidence="2">Uncharacterized protein</fullName>
    </submittedName>
</protein>
<organism evidence="2 3">
    <name type="scientific">Tuber aestivum</name>
    <name type="common">summer truffle</name>
    <dbReference type="NCBI Taxonomy" id="59557"/>
    <lineage>
        <taxon>Eukaryota</taxon>
        <taxon>Fungi</taxon>
        <taxon>Dikarya</taxon>
        <taxon>Ascomycota</taxon>
        <taxon>Pezizomycotina</taxon>
        <taxon>Pezizomycetes</taxon>
        <taxon>Pezizales</taxon>
        <taxon>Tuberaceae</taxon>
        <taxon>Tuber</taxon>
    </lineage>
</organism>
<feature type="compositionally biased region" description="Polar residues" evidence="1">
    <location>
        <begin position="284"/>
        <end position="295"/>
    </location>
</feature>
<dbReference type="Proteomes" id="UP001412239">
    <property type="component" value="Unassembled WGS sequence"/>
</dbReference>
<sequence>MSDDQVENSEFLVHASAPTSRVDDERYRAQALACLNFRPARRWVLDCVLIGGEGKRDDGGSRGKRARLTGDDRDEDGPAQIPGALKTPVGRGRGPGAGIETGTSMGLAQSVPITPKEAPRRVNLPVIEAATPVVMSAPAEKDKTSFELRESFFSPYVPTPPSTSLPKQEEPMEDETSYGSSCFDSWDSIPNTIPDSQEPVPRPSRSRFWEEGVDAIPQPTLAEADVTSDESLSPPSSPPVIEEPEIAPQTIAPAIDPSQKGKDHESSSSSEKCIFPELSSVPFTYNQKTPSTGRTSPIPPPVPGSPIASDLTTKSLPLEEPAPVVRSEQPQWPIPTLVEGPYHFFSPVPETSSNPPTVSENLRKIWNVGQVRAHYQKQKLSQSRELRELERGHWRMDMSGWTKPDDKIHFWNALKDHVTSGRFGWVNVFLDEEKTGNVIEVYCFGGSAEHVWAALHILSDRKTAGIAWLDATDKEVLKF</sequence>
<evidence type="ECO:0000256" key="1">
    <source>
        <dbReference type="SAM" id="MobiDB-lite"/>
    </source>
</evidence>
<feature type="compositionally biased region" description="Polar residues" evidence="1">
    <location>
        <begin position="177"/>
        <end position="195"/>
    </location>
</feature>
<dbReference type="AlphaFoldDB" id="A0A292Q0N6"/>
<keyword evidence="3" id="KW-1185">Reference proteome</keyword>
<feature type="region of interest" description="Disordered" evidence="1">
    <location>
        <begin position="284"/>
        <end position="312"/>
    </location>
</feature>
<proteinExistence type="predicted"/>
<feature type="region of interest" description="Disordered" evidence="1">
    <location>
        <begin position="157"/>
        <end position="244"/>
    </location>
</feature>